<gene>
    <name evidence="5" type="ORF">GCM10011512_11830</name>
</gene>
<evidence type="ECO:0000256" key="3">
    <source>
        <dbReference type="SAM" id="MobiDB-lite"/>
    </source>
</evidence>
<dbReference type="PROSITE" id="PS51352">
    <property type="entry name" value="THIOREDOXIN_2"/>
    <property type="match status" value="1"/>
</dbReference>
<proteinExistence type="predicted"/>
<sequence>MATVTVTNDTLAETIEGNDIVLLDFWADWCGPCKQFAPVFDAASAENEDVVFGKVDTEAEQQLAAAAGITSIPTLMAFREKVMVFNQAGALDKGSLDQLIAAVKGLDMTEVHAAVAQQQAQADAQPQQGGAQQSGGAGQQGGDTAHRTGTTEDPANLGPLA</sequence>
<dbReference type="NCBIfam" id="TIGR01068">
    <property type="entry name" value="thioredoxin"/>
    <property type="match status" value="1"/>
</dbReference>
<name>A0ABQ1NX23_9MICC</name>
<feature type="compositionally biased region" description="Low complexity" evidence="3">
    <location>
        <begin position="117"/>
        <end position="131"/>
    </location>
</feature>
<feature type="domain" description="Thioredoxin" evidence="4">
    <location>
        <begin position="1"/>
        <end position="105"/>
    </location>
</feature>
<dbReference type="EMBL" id="BMJI01000004">
    <property type="protein sequence ID" value="GGC86587.1"/>
    <property type="molecule type" value="Genomic_DNA"/>
</dbReference>
<accession>A0ABQ1NX23</accession>
<dbReference type="InterPro" id="IPR005746">
    <property type="entry name" value="Thioredoxin"/>
</dbReference>
<dbReference type="CDD" id="cd02947">
    <property type="entry name" value="TRX_family"/>
    <property type="match status" value="1"/>
</dbReference>
<dbReference type="Pfam" id="PF00085">
    <property type="entry name" value="Thioredoxin"/>
    <property type="match status" value="1"/>
</dbReference>
<dbReference type="InterPro" id="IPR017937">
    <property type="entry name" value="Thioredoxin_CS"/>
</dbReference>
<dbReference type="PANTHER" id="PTHR46115">
    <property type="entry name" value="THIOREDOXIN-LIKE PROTEIN 1"/>
    <property type="match status" value="1"/>
</dbReference>
<dbReference type="Proteomes" id="UP000597761">
    <property type="component" value="Unassembled WGS sequence"/>
</dbReference>
<keyword evidence="6" id="KW-1185">Reference proteome</keyword>
<dbReference type="SUPFAM" id="SSF52833">
    <property type="entry name" value="Thioredoxin-like"/>
    <property type="match status" value="1"/>
</dbReference>
<keyword evidence="1" id="KW-1015">Disulfide bond</keyword>
<evidence type="ECO:0000313" key="6">
    <source>
        <dbReference type="Proteomes" id="UP000597761"/>
    </source>
</evidence>
<dbReference type="PRINTS" id="PR00421">
    <property type="entry name" value="THIOREDOXIN"/>
</dbReference>
<reference evidence="6" key="1">
    <citation type="journal article" date="2019" name="Int. J. Syst. Evol. Microbiol.">
        <title>The Global Catalogue of Microorganisms (GCM) 10K type strain sequencing project: providing services to taxonomists for standard genome sequencing and annotation.</title>
        <authorList>
            <consortium name="The Broad Institute Genomics Platform"/>
            <consortium name="The Broad Institute Genome Sequencing Center for Infectious Disease"/>
            <person name="Wu L."/>
            <person name="Ma J."/>
        </authorList>
    </citation>
    <scope>NUCLEOTIDE SEQUENCE [LARGE SCALE GENOMIC DNA]</scope>
    <source>
        <strain evidence="6">CGMCC 1.15480</strain>
    </source>
</reference>
<dbReference type="InterPro" id="IPR013766">
    <property type="entry name" value="Thioredoxin_domain"/>
</dbReference>
<protein>
    <recommendedName>
        <fullName evidence="2">Thioredoxin</fullName>
    </recommendedName>
</protein>
<dbReference type="Gene3D" id="3.40.30.10">
    <property type="entry name" value="Glutaredoxin"/>
    <property type="match status" value="1"/>
</dbReference>
<evidence type="ECO:0000259" key="4">
    <source>
        <dbReference type="PROSITE" id="PS51352"/>
    </source>
</evidence>
<dbReference type="InterPro" id="IPR036249">
    <property type="entry name" value="Thioredoxin-like_sf"/>
</dbReference>
<evidence type="ECO:0000256" key="2">
    <source>
        <dbReference type="NCBIfam" id="TIGR01068"/>
    </source>
</evidence>
<dbReference type="PROSITE" id="PS00194">
    <property type="entry name" value="THIOREDOXIN_1"/>
    <property type="match status" value="1"/>
</dbReference>
<evidence type="ECO:0000313" key="5">
    <source>
        <dbReference type="EMBL" id="GGC86587.1"/>
    </source>
</evidence>
<dbReference type="RefSeq" id="WP_188667358.1">
    <property type="nucleotide sequence ID" value="NZ_BMJI01000004.1"/>
</dbReference>
<evidence type="ECO:0000256" key="1">
    <source>
        <dbReference type="ARBA" id="ARBA00023157"/>
    </source>
</evidence>
<feature type="compositionally biased region" description="Gly residues" evidence="3">
    <location>
        <begin position="132"/>
        <end position="141"/>
    </location>
</feature>
<organism evidence="5 6">
    <name type="scientific">Tersicoccus solisilvae</name>
    <dbReference type="NCBI Taxonomy" id="1882339"/>
    <lineage>
        <taxon>Bacteria</taxon>
        <taxon>Bacillati</taxon>
        <taxon>Actinomycetota</taxon>
        <taxon>Actinomycetes</taxon>
        <taxon>Micrococcales</taxon>
        <taxon>Micrococcaceae</taxon>
        <taxon>Tersicoccus</taxon>
    </lineage>
</organism>
<comment type="caution">
    <text evidence="5">The sequence shown here is derived from an EMBL/GenBank/DDBJ whole genome shotgun (WGS) entry which is preliminary data.</text>
</comment>
<feature type="region of interest" description="Disordered" evidence="3">
    <location>
        <begin position="117"/>
        <end position="161"/>
    </location>
</feature>